<evidence type="ECO:0000313" key="6">
    <source>
        <dbReference type="EMBL" id="AZS38397.1"/>
    </source>
</evidence>
<dbReference type="HAMAP" id="MF_02114">
    <property type="entry name" value="CofC"/>
    <property type="match status" value="1"/>
</dbReference>
<dbReference type="NCBIfam" id="TIGR03552">
    <property type="entry name" value="F420_cofC"/>
    <property type="match status" value="1"/>
</dbReference>
<comment type="similarity">
    <text evidence="5">Belongs to the CofC family.</text>
</comment>
<keyword evidence="2 5" id="KW-0548">Nucleotidyltransferase</keyword>
<protein>
    <recommendedName>
        <fullName evidence="5">Phosphoenolpyruvate guanylyltransferase</fullName>
        <shortName evidence="5">PEP guanylyltransferase</shortName>
        <ecNumber evidence="5">2.7.7.105</ecNumber>
    </recommendedName>
</protein>
<keyword evidence="4 5" id="KW-0342">GTP-binding</keyword>
<feature type="binding site" evidence="5">
    <location>
        <position position="167"/>
    </location>
    <ligand>
        <name>phosphoenolpyruvate</name>
        <dbReference type="ChEBI" id="CHEBI:58702"/>
    </ligand>
</feature>
<dbReference type="OrthoDB" id="9151145at2"/>
<feature type="binding site" evidence="5">
    <location>
        <position position="164"/>
    </location>
    <ligand>
        <name>phosphoenolpyruvate</name>
        <dbReference type="ChEBI" id="CHEBI:58702"/>
    </ligand>
</feature>
<evidence type="ECO:0000256" key="3">
    <source>
        <dbReference type="ARBA" id="ARBA00022741"/>
    </source>
</evidence>
<dbReference type="PANTHER" id="PTHR40392:SF1">
    <property type="entry name" value="2-PHOSPHO-L-LACTATE GUANYLYLTRANSFERASE"/>
    <property type="match status" value="1"/>
</dbReference>
<evidence type="ECO:0000256" key="2">
    <source>
        <dbReference type="ARBA" id="ARBA00022695"/>
    </source>
</evidence>
<comment type="pathway">
    <text evidence="5">Cofactor biosynthesis; coenzyme F420 biosynthesis.</text>
</comment>
<accession>A0A3S9WEP6</accession>
<dbReference type="Pfam" id="PF01983">
    <property type="entry name" value="CofC"/>
    <property type="match status" value="1"/>
</dbReference>
<dbReference type="AlphaFoldDB" id="A0A3S9WEP6"/>
<dbReference type="InterPro" id="IPR029044">
    <property type="entry name" value="Nucleotide-diphossugar_trans"/>
</dbReference>
<evidence type="ECO:0000256" key="5">
    <source>
        <dbReference type="HAMAP-Rule" id="MF_02114"/>
    </source>
</evidence>
<comment type="function">
    <text evidence="5">Guanylyltransferase that catalyzes the activation of phosphoenolpyruvate (PEP) as enolpyruvoyl-2-diphospho-5'-guanosine, via the condensation of PEP with GTP. It is involved in the biosynthesis of coenzyme F420, a hydride carrier cofactor.</text>
</comment>
<dbReference type="InterPro" id="IPR002835">
    <property type="entry name" value="CofC"/>
</dbReference>
<dbReference type="EMBL" id="CP031423">
    <property type="protein sequence ID" value="AZS38397.1"/>
    <property type="molecule type" value="Genomic_DNA"/>
</dbReference>
<dbReference type="SUPFAM" id="SSF53448">
    <property type="entry name" value="Nucleotide-diphospho-sugar transferases"/>
    <property type="match status" value="1"/>
</dbReference>
<comment type="catalytic activity">
    <reaction evidence="5">
        <text>phosphoenolpyruvate + GTP + H(+) = enolpyruvoyl-2-diphospho-5'-guanosine + diphosphate</text>
        <dbReference type="Rhea" id="RHEA:30519"/>
        <dbReference type="ChEBI" id="CHEBI:15378"/>
        <dbReference type="ChEBI" id="CHEBI:33019"/>
        <dbReference type="ChEBI" id="CHEBI:37565"/>
        <dbReference type="ChEBI" id="CHEBI:58702"/>
        <dbReference type="ChEBI" id="CHEBI:143701"/>
        <dbReference type="EC" id="2.7.7.105"/>
    </reaction>
</comment>
<dbReference type="GO" id="GO:0005525">
    <property type="term" value="F:GTP binding"/>
    <property type="evidence" value="ECO:0007669"/>
    <property type="project" value="UniProtKB-KW"/>
</dbReference>
<gene>
    <name evidence="6" type="primary">cofC</name>
    <name evidence="5" type="synonym">fbiD</name>
    <name evidence="6" type="ORF">CVS47_03054</name>
</gene>
<dbReference type="EC" id="2.7.7.105" evidence="5"/>
<dbReference type="GO" id="GO:0043814">
    <property type="term" value="F:phospholactate guanylyltransferase activity"/>
    <property type="evidence" value="ECO:0007669"/>
    <property type="project" value="InterPro"/>
</dbReference>
<comment type="caution">
    <text evidence="5">Lacks conserved residue(s) required for the propagation of feature annotation.</text>
</comment>
<proteinExistence type="inferred from homology"/>
<name>A0A3S9WEP6_9MICO</name>
<keyword evidence="3 5" id="KW-0547">Nucleotide-binding</keyword>
<sequence length="230" mass="22712">MTEPASSGAVRWAVVIPVKPAAVGKSRLADGLPGGVDRAALARAIALDTIAAAAQAAGVDEVVVVTADDEVDAAASALARVRVVRETEPKGLDAAVAAGVATVEAPGRGRAALLGDLPALAPEDLADALERGASVERGVVADSEGTGSTLVTAVPGVPWLSAFGVDSFARHRAQNFVALDVPADSTLRRDVDTAAHLAEAAVLGVGSRTAAALGVVPAVIPPSGASESLA</sequence>
<keyword evidence="1 5" id="KW-0808">Transferase</keyword>
<dbReference type="Proteomes" id="UP000276888">
    <property type="component" value="Chromosome"/>
</dbReference>
<evidence type="ECO:0000313" key="7">
    <source>
        <dbReference type="Proteomes" id="UP000276888"/>
    </source>
</evidence>
<organism evidence="6 7">
    <name type="scientific">Microbacterium lemovicicum</name>
    <dbReference type="NCBI Taxonomy" id="1072463"/>
    <lineage>
        <taxon>Bacteria</taxon>
        <taxon>Bacillati</taxon>
        <taxon>Actinomycetota</taxon>
        <taxon>Actinomycetes</taxon>
        <taxon>Micrococcales</taxon>
        <taxon>Microbacteriaceae</taxon>
        <taxon>Microbacterium</taxon>
    </lineage>
</organism>
<dbReference type="UniPathway" id="UPA00071"/>
<keyword evidence="7" id="KW-1185">Reference proteome</keyword>
<dbReference type="Gene3D" id="3.90.550.10">
    <property type="entry name" value="Spore Coat Polysaccharide Biosynthesis Protein SpsA, Chain A"/>
    <property type="match status" value="1"/>
</dbReference>
<dbReference type="RefSeq" id="WP_127096830.1">
    <property type="nucleotide sequence ID" value="NZ_CP031423.1"/>
</dbReference>
<evidence type="ECO:0000256" key="1">
    <source>
        <dbReference type="ARBA" id="ARBA00022679"/>
    </source>
</evidence>
<evidence type="ECO:0000256" key="4">
    <source>
        <dbReference type="ARBA" id="ARBA00023134"/>
    </source>
</evidence>
<dbReference type="PANTHER" id="PTHR40392">
    <property type="entry name" value="2-PHOSPHO-L-LACTATE GUANYLYLTRANSFERASE"/>
    <property type="match status" value="1"/>
</dbReference>
<reference evidence="6 7" key="1">
    <citation type="submission" date="2018-08" db="EMBL/GenBank/DDBJ databases">
        <title>Microbacterium lemovicicum sp. nov., a bacterium isolated from a natural uranium-rich soil.</title>
        <authorList>
            <person name="ORTET P."/>
        </authorList>
    </citation>
    <scope>NUCLEOTIDE SEQUENCE [LARGE SCALE GENOMIC DNA]</scope>
    <source>
        <strain evidence="6 7">Viu22</strain>
    </source>
</reference>
<dbReference type="KEGG" id="mlv:CVS47_03054"/>
<dbReference type="GO" id="GO:0052645">
    <property type="term" value="P:F420-0 metabolic process"/>
    <property type="evidence" value="ECO:0007669"/>
    <property type="project" value="UniProtKB-UniRule"/>
</dbReference>